<feature type="transmembrane region" description="Helical" evidence="9">
    <location>
        <begin position="33"/>
        <end position="51"/>
    </location>
</feature>
<gene>
    <name evidence="12" type="ORF">IAB71_05135</name>
</gene>
<dbReference type="Pfam" id="PF01656">
    <property type="entry name" value="CbiA"/>
    <property type="match status" value="1"/>
</dbReference>
<dbReference type="Gene3D" id="3.40.50.300">
    <property type="entry name" value="P-loop containing nucleotide triphosphate hydrolases"/>
    <property type="match status" value="1"/>
</dbReference>
<dbReference type="EMBL" id="DVOO01000013">
    <property type="protein sequence ID" value="HIV25159.1"/>
    <property type="molecule type" value="Genomic_DNA"/>
</dbReference>
<evidence type="ECO:0000256" key="8">
    <source>
        <dbReference type="ARBA" id="ARBA00023136"/>
    </source>
</evidence>
<dbReference type="Proteomes" id="UP000824169">
    <property type="component" value="Unassembled WGS sequence"/>
</dbReference>
<keyword evidence="8 9" id="KW-0472">Membrane</keyword>
<dbReference type="SUPFAM" id="SSF52540">
    <property type="entry name" value="P-loop containing nucleoside triphosphate hydrolases"/>
    <property type="match status" value="1"/>
</dbReference>
<evidence type="ECO:0000313" key="13">
    <source>
        <dbReference type="Proteomes" id="UP000824169"/>
    </source>
</evidence>
<dbReference type="CDD" id="cd05387">
    <property type="entry name" value="BY-kinase"/>
    <property type="match status" value="1"/>
</dbReference>
<reference evidence="12" key="2">
    <citation type="journal article" date="2021" name="PeerJ">
        <title>Extensive microbial diversity within the chicken gut microbiome revealed by metagenomics and culture.</title>
        <authorList>
            <person name="Gilroy R."/>
            <person name="Ravi A."/>
            <person name="Getino M."/>
            <person name="Pursley I."/>
            <person name="Horton D.L."/>
            <person name="Alikhan N.F."/>
            <person name="Baker D."/>
            <person name="Gharbi K."/>
            <person name="Hall N."/>
            <person name="Watson M."/>
            <person name="Adriaenssens E.M."/>
            <person name="Foster-Nyarko E."/>
            <person name="Jarju S."/>
            <person name="Secka A."/>
            <person name="Antonio M."/>
            <person name="Oren A."/>
            <person name="Chaudhuri R.R."/>
            <person name="La Ragione R."/>
            <person name="Hildebrand F."/>
            <person name="Pallen M.J."/>
        </authorList>
    </citation>
    <scope>NUCLEOTIDE SEQUENCE</scope>
    <source>
        <strain evidence="12">CHK188-20938</strain>
    </source>
</reference>
<protein>
    <submittedName>
        <fullName evidence="12">AAA family ATPase</fullName>
    </submittedName>
</protein>
<comment type="similarity">
    <text evidence="2">Belongs to the CpsC/CapA family.</text>
</comment>
<evidence type="ECO:0000256" key="7">
    <source>
        <dbReference type="ARBA" id="ARBA00022989"/>
    </source>
</evidence>
<feature type="domain" description="Polysaccharide chain length determinant N-terminal" evidence="11">
    <location>
        <begin position="15"/>
        <end position="102"/>
    </location>
</feature>
<evidence type="ECO:0000256" key="1">
    <source>
        <dbReference type="ARBA" id="ARBA00004651"/>
    </source>
</evidence>
<organism evidence="12 13">
    <name type="scientific">Candidatus Scatomonas pullistercoris</name>
    <dbReference type="NCBI Taxonomy" id="2840920"/>
    <lineage>
        <taxon>Bacteria</taxon>
        <taxon>Bacillati</taxon>
        <taxon>Bacillota</taxon>
        <taxon>Clostridia</taxon>
        <taxon>Lachnospirales</taxon>
        <taxon>Lachnospiraceae</taxon>
        <taxon>Lachnospiraceae incertae sedis</taxon>
        <taxon>Candidatus Scatomonas</taxon>
    </lineage>
</organism>
<accession>A0A9D1P3T3</accession>
<comment type="caution">
    <text evidence="12">The sequence shown here is derived from an EMBL/GenBank/DDBJ whole genome shotgun (WGS) entry which is preliminary data.</text>
</comment>
<evidence type="ECO:0000256" key="4">
    <source>
        <dbReference type="ARBA" id="ARBA00022692"/>
    </source>
</evidence>
<evidence type="ECO:0000256" key="2">
    <source>
        <dbReference type="ARBA" id="ARBA00006683"/>
    </source>
</evidence>
<name>A0A9D1P3T3_9FIRM</name>
<evidence type="ECO:0000256" key="5">
    <source>
        <dbReference type="ARBA" id="ARBA00022741"/>
    </source>
</evidence>
<feature type="domain" description="CobQ/CobB/MinD/ParA nucleotide binding" evidence="10">
    <location>
        <begin position="283"/>
        <end position="450"/>
    </location>
</feature>
<evidence type="ECO:0000256" key="9">
    <source>
        <dbReference type="SAM" id="Phobius"/>
    </source>
</evidence>
<keyword evidence="5" id="KW-0547">Nucleotide-binding</keyword>
<dbReference type="InterPro" id="IPR003856">
    <property type="entry name" value="LPS_length_determ_N"/>
</dbReference>
<comment type="subcellular location">
    <subcellularLocation>
        <location evidence="1">Cell membrane</location>
        <topology evidence="1">Multi-pass membrane protein</topology>
    </subcellularLocation>
</comment>
<evidence type="ECO:0000256" key="6">
    <source>
        <dbReference type="ARBA" id="ARBA00022840"/>
    </source>
</evidence>
<dbReference type="PANTHER" id="PTHR32309:SF31">
    <property type="entry name" value="CAPSULAR EXOPOLYSACCHARIDE FAMILY"/>
    <property type="match status" value="1"/>
</dbReference>
<evidence type="ECO:0000259" key="10">
    <source>
        <dbReference type="Pfam" id="PF01656"/>
    </source>
</evidence>
<keyword evidence="7 9" id="KW-1133">Transmembrane helix</keyword>
<keyword evidence="3" id="KW-1003">Cell membrane</keyword>
<dbReference type="Pfam" id="PF02706">
    <property type="entry name" value="Wzz"/>
    <property type="match status" value="1"/>
</dbReference>
<evidence type="ECO:0000313" key="12">
    <source>
        <dbReference type="EMBL" id="HIV25159.1"/>
    </source>
</evidence>
<dbReference type="PANTHER" id="PTHR32309">
    <property type="entry name" value="TYROSINE-PROTEIN KINASE"/>
    <property type="match status" value="1"/>
</dbReference>
<dbReference type="GO" id="GO:0004713">
    <property type="term" value="F:protein tyrosine kinase activity"/>
    <property type="evidence" value="ECO:0007669"/>
    <property type="project" value="TreeGrafter"/>
</dbReference>
<dbReference type="AlphaFoldDB" id="A0A9D1P3T3"/>
<keyword evidence="6" id="KW-0067">ATP-binding</keyword>
<dbReference type="InterPro" id="IPR005702">
    <property type="entry name" value="Wzc-like_C"/>
</dbReference>
<reference evidence="12" key="1">
    <citation type="submission" date="2020-10" db="EMBL/GenBank/DDBJ databases">
        <authorList>
            <person name="Gilroy R."/>
        </authorList>
    </citation>
    <scope>NUCLEOTIDE SEQUENCE</scope>
    <source>
        <strain evidence="12">CHK188-20938</strain>
    </source>
</reference>
<proteinExistence type="inferred from homology"/>
<keyword evidence="4 9" id="KW-0812">Transmembrane</keyword>
<dbReference type="InterPro" id="IPR027417">
    <property type="entry name" value="P-loop_NTPase"/>
</dbReference>
<evidence type="ECO:0000256" key="3">
    <source>
        <dbReference type="ARBA" id="ARBA00022475"/>
    </source>
</evidence>
<dbReference type="GO" id="GO:0005886">
    <property type="term" value="C:plasma membrane"/>
    <property type="evidence" value="ECO:0007669"/>
    <property type="project" value="UniProtKB-SubCell"/>
</dbReference>
<dbReference type="InterPro" id="IPR002586">
    <property type="entry name" value="CobQ/CobB/MinD/ParA_Nub-bd_dom"/>
</dbReference>
<sequence length="493" mass="54743">MEKERRNIPAEMEEEEIDLGLLLITLWRSFRRFWWLVLLLAALGAAGFYGFQRFRYTPMYRSSATFTVTTEEGGSGTYSFYYDSTMADQMSRTFPYILDSSFFRSLLLERLGRDSLNGSITAETIEESNVVTMTAESRSPEDTYAILQGALEIYPEAARFVLGEISFNYLDPAEMPEAPYNQISLKRGLVLGGCGGLLVALVILGLISLARKTARNPEEMQKITSLRCLASIPHVTFKARKKQGKSSLAVWEKRVQGGYKESIRALGIRVEKELKKLEGKILLVTSTVSGEGKSTLAMNLAAVLGEQGKKVLLVDGDLRKAADAGLLGAEKGSSLLDLTGEVQKTIEIRKAGRGPFWLLGNGETLQQPAPVLSSPWVGKFLKKMRQKMDYIILDTPPAGMFQDAAILAEEADGILYAVKYDYVPQQRILEGFSSLGGSGAPILGYVFNDYPEASSEYGYGRYGYGRYGYGRYGYGYRKYGYEKYGEKAGEDRS</sequence>
<evidence type="ECO:0000259" key="11">
    <source>
        <dbReference type="Pfam" id="PF02706"/>
    </source>
</evidence>
<dbReference type="InterPro" id="IPR050445">
    <property type="entry name" value="Bact_polysacc_biosynth/exp"/>
</dbReference>
<feature type="transmembrane region" description="Helical" evidence="9">
    <location>
        <begin position="189"/>
        <end position="210"/>
    </location>
</feature>